<evidence type="ECO:0000313" key="3">
    <source>
        <dbReference type="Proteomes" id="UP000253664"/>
    </source>
</evidence>
<evidence type="ECO:0000256" key="1">
    <source>
        <dbReference type="SAM" id="MobiDB-lite"/>
    </source>
</evidence>
<gene>
    <name evidence="2" type="ORF">L249_3809</name>
</gene>
<dbReference type="Proteomes" id="UP000253664">
    <property type="component" value="Unassembled WGS sequence"/>
</dbReference>
<proteinExistence type="predicted"/>
<protein>
    <submittedName>
        <fullName evidence="2">Uncharacterized protein</fullName>
    </submittedName>
</protein>
<organism evidence="2 3">
    <name type="scientific">Ophiocordyceps polyrhachis-furcata BCC 54312</name>
    <dbReference type="NCBI Taxonomy" id="1330021"/>
    <lineage>
        <taxon>Eukaryota</taxon>
        <taxon>Fungi</taxon>
        <taxon>Dikarya</taxon>
        <taxon>Ascomycota</taxon>
        <taxon>Pezizomycotina</taxon>
        <taxon>Sordariomycetes</taxon>
        <taxon>Hypocreomycetidae</taxon>
        <taxon>Hypocreales</taxon>
        <taxon>Ophiocordycipitaceae</taxon>
        <taxon>Ophiocordyceps</taxon>
    </lineage>
</organism>
<evidence type="ECO:0000313" key="2">
    <source>
        <dbReference type="EMBL" id="RCI09657.1"/>
    </source>
</evidence>
<sequence length="209" mass="23171">MSISLVYLVPPSLQRRKSKRPDLIEMIENKTRENAQDVSHSRWTELLRHLLTESPMLARLAVLDAPGTTSGARDAQLLVSRVHVSLCQAVSLALAAVTPPFGQLRVVPASTTGPSSHLLLLRRATETRAGAGSKLRPQGISPSSSSCPPWHWRKRSTRTFPRKKKDESEEGEGAYSWPKAAPYPPRRLLHQKTVINQSARAEMARLEGM</sequence>
<feature type="region of interest" description="Disordered" evidence="1">
    <location>
        <begin position="130"/>
        <end position="186"/>
    </location>
</feature>
<accession>A0A367L5G4</accession>
<reference evidence="2 3" key="1">
    <citation type="journal article" date="2015" name="BMC Genomics">
        <title>Insights from the genome of Ophiocordyceps polyrhachis-furcata to pathogenicity and host specificity in insect fungi.</title>
        <authorList>
            <person name="Wichadakul D."/>
            <person name="Kobmoo N."/>
            <person name="Ingsriswang S."/>
            <person name="Tangphatsornruang S."/>
            <person name="Chantasingh D."/>
            <person name="Luangsa-ard J.J."/>
            <person name="Eurwilaichitr L."/>
        </authorList>
    </citation>
    <scope>NUCLEOTIDE SEQUENCE [LARGE SCALE GENOMIC DNA]</scope>
    <source>
        <strain evidence="2 3">BCC 54312</strain>
    </source>
</reference>
<comment type="caution">
    <text evidence="2">The sequence shown here is derived from an EMBL/GenBank/DDBJ whole genome shotgun (WGS) entry which is preliminary data.</text>
</comment>
<keyword evidence="3" id="KW-1185">Reference proteome</keyword>
<name>A0A367L5G4_9HYPO</name>
<dbReference type="AlphaFoldDB" id="A0A367L5G4"/>
<dbReference type="EMBL" id="LKCN02000014">
    <property type="protein sequence ID" value="RCI09657.1"/>
    <property type="molecule type" value="Genomic_DNA"/>
</dbReference>
<feature type="compositionally biased region" description="Basic residues" evidence="1">
    <location>
        <begin position="151"/>
        <end position="163"/>
    </location>
</feature>